<dbReference type="InterPro" id="IPR011048">
    <property type="entry name" value="Haem_d1_sf"/>
</dbReference>
<gene>
    <name evidence="2" type="ORF">FNB79_16050</name>
</gene>
<organism evidence="2 3">
    <name type="scientific">Formosa sediminum</name>
    <dbReference type="NCBI Taxonomy" id="2594004"/>
    <lineage>
        <taxon>Bacteria</taxon>
        <taxon>Pseudomonadati</taxon>
        <taxon>Bacteroidota</taxon>
        <taxon>Flavobacteriia</taxon>
        <taxon>Flavobacteriales</taxon>
        <taxon>Flavobacteriaceae</taxon>
        <taxon>Formosa</taxon>
    </lineage>
</organism>
<dbReference type="SUPFAM" id="SSF63825">
    <property type="entry name" value="YWTD domain"/>
    <property type="match status" value="1"/>
</dbReference>
<dbReference type="EMBL" id="CP041637">
    <property type="protein sequence ID" value="QDO95417.1"/>
    <property type="molecule type" value="Genomic_DNA"/>
</dbReference>
<feature type="chain" id="PRO_5022192262" description="YncE family protein" evidence="1">
    <location>
        <begin position="25"/>
        <end position="353"/>
    </location>
</feature>
<feature type="signal peptide" evidence="1">
    <location>
        <begin position="1"/>
        <end position="24"/>
    </location>
</feature>
<keyword evidence="3" id="KW-1185">Reference proteome</keyword>
<protein>
    <recommendedName>
        <fullName evidence="4">YncE family protein</fullName>
    </recommendedName>
</protein>
<dbReference type="Proteomes" id="UP000319209">
    <property type="component" value="Chromosome"/>
</dbReference>
<proteinExistence type="predicted"/>
<reference evidence="2 3" key="1">
    <citation type="submission" date="2019-07" db="EMBL/GenBank/DDBJ databases">
        <title>Genome sequencing for Formosa sp. PS13.</title>
        <authorList>
            <person name="Park S.-J."/>
        </authorList>
    </citation>
    <scope>NUCLEOTIDE SEQUENCE [LARGE SCALE GENOMIC DNA]</scope>
    <source>
        <strain evidence="2 3">PS13</strain>
    </source>
</reference>
<sequence length="353" mass="38174">MKQINKFFAIAFASAALFSSCSSDNDDDAINIPEGSYTEGYFVLNEGQFGNIGTSGVTFIGEDGTLTNDIYTTVNPTSPEIGDALQHVFFDDNNAYIISGGTNQITVVDRYTFEYITTIETDLTAPRYGAIANGKAYVTNSNGWDDGSDDFVTVIDLADYSTSTFSMKVAEHVIEEDGILYFANGYYGSGQTITVLNPSTGDTVEIDLGDGNSPNSIVEEDDAIYVLTTNFDGTSHIFEISESSNTITDSIELSAYVSSPKQLNIEDDTFYFTDATTVYALDLNGTTPTEVLTYTSTSDYGAMYGFAVEDDTIYIADAGDFASTGTTYEYTLTGTLLNTYSVGIAPNGFYFND</sequence>
<evidence type="ECO:0000313" key="3">
    <source>
        <dbReference type="Proteomes" id="UP000319209"/>
    </source>
</evidence>
<name>A0A516GV78_9FLAO</name>
<dbReference type="InterPro" id="IPR015943">
    <property type="entry name" value="WD40/YVTN_repeat-like_dom_sf"/>
</dbReference>
<evidence type="ECO:0000256" key="1">
    <source>
        <dbReference type="SAM" id="SignalP"/>
    </source>
</evidence>
<dbReference type="KEGG" id="fop:FNB79_16050"/>
<evidence type="ECO:0008006" key="4">
    <source>
        <dbReference type="Google" id="ProtNLM"/>
    </source>
</evidence>
<dbReference type="RefSeq" id="WP_143382323.1">
    <property type="nucleotide sequence ID" value="NZ_CP041637.1"/>
</dbReference>
<dbReference type="SUPFAM" id="SSF51004">
    <property type="entry name" value="C-terminal (heme d1) domain of cytochrome cd1-nitrite reductase"/>
    <property type="match status" value="1"/>
</dbReference>
<dbReference type="PROSITE" id="PS51257">
    <property type="entry name" value="PROKAR_LIPOPROTEIN"/>
    <property type="match status" value="1"/>
</dbReference>
<dbReference type="AlphaFoldDB" id="A0A516GV78"/>
<dbReference type="Gene3D" id="2.130.10.10">
    <property type="entry name" value="YVTN repeat-like/Quinoprotein amine dehydrogenase"/>
    <property type="match status" value="1"/>
</dbReference>
<keyword evidence="1" id="KW-0732">Signal</keyword>
<accession>A0A516GV78</accession>
<dbReference type="OrthoDB" id="9773938at2"/>
<evidence type="ECO:0000313" key="2">
    <source>
        <dbReference type="EMBL" id="QDO95417.1"/>
    </source>
</evidence>